<proteinExistence type="predicted"/>
<accession>A0A2P2Q6G8</accession>
<name>A0A2P2Q6G8_RHIMU</name>
<dbReference type="AlphaFoldDB" id="A0A2P2Q6G8"/>
<reference evidence="1" key="1">
    <citation type="submission" date="2018-02" db="EMBL/GenBank/DDBJ databases">
        <title>Rhizophora mucronata_Transcriptome.</title>
        <authorList>
            <person name="Meera S.P."/>
            <person name="Sreeshan A."/>
            <person name="Augustine A."/>
        </authorList>
    </citation>
    <scope>NUCLEOTIDE SEQUENCE</scope>
    <source>
        <tissue evidence="1">Leaf</tissue>
    </source>
</reference>
<organism evidence="1">
    <name type="scientific">Rhizophora mucronata</name>
    <name type="common">Asiatic mangrove</name>
    <dbReference type="NCBI Taxonomy" id="61149"/>
    <lineage>
        <taxon>Eukaryota</taxon>
        <taxon>Viridiplantae</taxon>
        <taxon>Streptophyta</taxon>
        <taxon>Embryophyta</taxon>
        <taxon>Tracheophyta</taxon>
        <taxon>Spermatophyta</taxon>
        <taxon>Magnoliopsida</taxon>
        <taxon>eudicotyledons</taxon>
        <taxon>Gunneridae</taxon>
        <taxon>Pentapetalae</taxon>
        <taxon>rosids</taxon>
        <taxon>fabids</taxon>
        <taxon>Malpighiales</taxon>
        <taxon>Rhizophoraceae</taxon>
        <taxon>Rhizophora</taxon>
    </lineage>
</organism>
<sequence>MNFFLWAIQNKSMPLHYLRMDSSQSCS</sequence>
<protein>
    <submittedName>
        <fullName evidence="1">Uncharacterized protein</fullName>
    </submittedName>
</protein>
<evidence type="ECO:0000313" key="1">
    <source>
        <dbReference type="EMBL" id="MBX62576.1"/>
    </source>
</evidence>
<dbReference type="EMBL" id="GGEC01082092">
    <property type="protein sequence ID" value="MBX62576.1"/>
    <property type="molecule type" value="Transcribed_RNA"/>
</dbReference>